<proteinExistence type="predicted"/>
<keyword evidence="2" id="KW-1185">Reference proteome</keyword>
<name>A0A444Y080_ARAHY</name>
<dbReference type="EMBL" id="SDMP01000018">
    <property type="protein sequence ID" value="RYQ95334.1"/>
    <property type="molecule type" value="Genomic_DNA"/>
</dbReference>
<gene>
    <name evidence="1" type="ORF">Ahy_B08g090531</name>
</gene>
<dbReference type="AlphaFoldDB" id="A0A444Y080"/>
<accession>A0A444Y080</accession>
<evidence type="ECO:0000313" key="1">
    <source>
        <dbReference type="EMBL" id="RYQ95334.1"/>
    </source>
</evidence>
<organism evidence="1 2">
    <name type="scientific">Arachis hypogaea</name>
    <name type="common">Peanut</name>
    <dbReference type="NCBI Taxonomy" id="3818"/>
    <lineage>
        <taxon>Eukaryota</taxon>
        <taxon>Viridiplantae</taxon>
        <taxon>Streptophyta</taxon>
        <taxon>Embryophyta</taxon>
        <taxon>Tracheophyta</taxon>
        <taxon>Spermatophyta</taxon>
        <taxon>Magnoliopsida</taxon>
        <taxon>eudicotyledons</taxon>
        <taxon>Gunneridae</taxon>
        <taxon>Pentapetalae</taxon>
        <taxon>rosids</taxon>
        <taxon>fabids</taxon>
        <taxon>Fabales</taxon>
        <taxon>Fabaceae</taxon>
        <taxon>Papilionoideae</taxon>
        <taxon>50 kb inversion clade</taxon>
        <taxon>dalbergioids sensu lato</taxon>
        <taxon>Dalbergieae</taxon>
        <taxon>Pterocarpus clade</taxon>
        <taxon>Arachis</taxon>
    </lineage>
</organism>
<reference evidence="1 2" key="1">
    <citation type="submission" date="2019-01" db="EMBL/GenBank/DDBJ databases">
        <title>Sequencing of cultivated peanut Arachis hypogaea provides insights into genome evolution and oil improvement.</title>
        <authorList>
            <person name="Chen X."/>
        </authorList>
    </citation>
    <scope>NUCLEOTIDE SEQUENCE [LARGE SCALE GENOMIC DNA]</scope>
    <source>
        <strain evidence="2">cv. Fuhuasheng</strain>
        <tissue evidence="1">Leaves</tissue>
    </source>
</reference>
<comment type="caution">
    <text evidence="1">The sequence shown here is derived from an EMBL/GenBank/DDBJ whole genome shotgun (WGS) entry which is preliminary data.</text>
</comment>
<sequence length="203" mass="22979">MLGLVASPFCHRRAAVLPPRSSKCCLAAVVLCRQAVALPLISSSPLPLVTSVVSSVTSELDAAATKLQKVYKSYHTRRNLANCVVVVEELWLVFHENMPFFVGVQFHSLIWRNKNLLCQGGQGQEQEQLRNNAVRILEQQLQNHISQYSETLWSFHGPRHWSISGSISSAKLITFKQMMMLMMMSFIKVIDQFFTWLQCNLGL</sequence>
<dbReference type="Proteomes" id="UP000289738">
    <property type="component" value="Chromosome B08"/>
</dbReference>
<protein>
    <submittedName>
        <fullName evidence="1">Uncharacterized protein</fullName>
    </submittedName>
</protein>
<evidence type="ECO:0000313" key="2">
    <source>
        <dbReference type="Proteomes" id="UP000289738"/>
    </source>
</evidence>
<dbReference type="STRING" id="3818.A0A444Y080"/>